<evidence type="ECO:0000313" key="2">
    <source>
        <dbReference type="EMBL" id="MEU7074698.1"/>
    </source>
</evidence>
<evidence type="ECO:0000313" key="3">
    <source>
        <dbReference type="Proteomes" id="UP001551329"/>
    </source>
</evidence>
<reference evidence="2 3" key="1">
    <citation type="submission" date="2024-06" db="EMBL/GenBank/DDBJ databases">
        <title>The Natural Products Discovery Center: Release of the First 8490 Sequenced Strains for Exploring Actinobacteria Biosynthetic Diversity.</title>
        <authorList>
            <person name="Kalkreuter E."/>
            <person name="Kautsar S.A."/>
            <person name="Yang D."/>
            <person name="Bader C.D."/>
            <person name="Teijaro C.N."/>
            <person name="Fluegel L."/>
            <person name="Davis C.M."/>
            <person name="Simpson J.R."/>
            <person name="Lauterbach L."/>
            <person name="Steele A.D."/>
            <person name="Gui C."/>
            <person name="Meng S."/>
            <person name="Li G."/>
            <person name="Viehrig K."/>
            <person name="Ye F."/>
            <person name="Su P."/>
            <person name="Kiefer A.F."/>
            <person name="Nichols A."/>
            <person name="Cepeda A.J."/>
            <person name="Yan W."/>
            <person name="Fan B."/>
            <person name="Jiang Y."/>
            <person name="Adhikari A."/>
            <person name="Zheng C.-J."/>
            <person name="Schuster L."/>
            <person name="Cowan T.M."/>
            <person name="Smanski M.J."/>
            <person name="Chevrette M.G."/>
            <person name="De Carvalho L.P.S."/>
            <person name="Shen B."/>
        </authorList>
    </citation>
    <scope>NUCLEOTIDE SEQUENCE [LARGE SCALE GENOMIC DNA]</scope>
    <source>
        <strain evidence="2 3">NPDC045974</strain>
    </source>
</reference>
<dbReference type="RefSeq" id="WP_358477268.1">
    <property type="nucleotide sequence ID" value="NZ_JBEZAE010000029.1"/>
</dbReference>
<feature type="region of interest" description="Disordered" evidence="1">
    <location>
        <begin position="74"/>
        <end position="173"/>
    </location>
</feature>
<organism evidence="2 3">
    <name type="scientific">Streptomyces narbonensis</name>
    <dbReference type="NCBI Taxonomy" id="67333"/>
    <lineage>
        <taxon>Bacteria</taxon>
        <taxon>Bacillati</taxon>
        <taxon>Actinomycetota</taxon>
        <taxon>Actinomycetes</taxon>
        <taxon>Kitasatosporales</taxon>
        <taxon>Streptomycetaceae</taxon>
        <taxon>Streptomyces</taxon>
    </lineage>
</organism>
<dbReference type="EMBL" id="JBEZAE010000029">
    <property type="protein sequence ID" value="MEU7074698.1"/>
    <property type="molecule type" value="Genomic_DNA"/>
</dbReference>
<accession>A0ABV3CIU8</accession>
<protein>
    <submittedName>
        <fullName evidence="2">Uncharacterized protein</fullName>
    </submittedName>
</protein>
<dbReference type="Proteomes" id="UP001551329">
    <property type="component" value="Unassembled WGS sequence"/>
</dbReference>
<proteinExistence type="predicted"/>
<gene>
    <name evidence="2" type="ORF">AB0A88_31860</name>
</gene>
<comment type="caution">
    <text evidence="2">The sequence shown here is derived from an EMBL/GenBank/DDBJ whole genome shotgun (WGS) entry which is preliminary data.</text>
</comment>
<evidence type="ECO:0000256" key="1">
    <source>
        <dbReference type="SAM" id="MobiDB-lite"/>
    </source>
</evidence>
<name>A0ABV3CIU8_9ACTN</name>
<feature type="compositionally biased region" description="Low complexity" evidence="1">
    <location>
        <begin position="152"/>
        <end position="166"/>
    </location>
</feature>
<feature type="compositionally biased region" description="Polar residues" evidence="1">
    <location>
        <begin position="102"/>
        <end position="121"/>
    </location>
</feature>
<sequence>MGIRLIVEVLTSAPEALTHREKLLLVVLAEDANDDTRTTWNSVERPEVLRGAKLSRSQLYAVLKSLMTKGALERATAGQRHSQAKYRIPTFEVQSPGIPDTETPSQCPENSDTDQPQSPGNADTDGLGQCPENADPKASQCQEIRDVSVPESGTPTPLFPSSTTPSASKQESTDLTYGIPAEVRPLMDALSVAQVNVRWPFKGDGWFPVIALIKKCGIPAMADYATRAAARGPIDSARYFIRGWSELPPLPSADAPRPALRAVAGGWQPYTNPTDVSVYENGW</sequence>
<keyword evidence="3" id="KW-1185">Reference proteome</keyword>